<dbReference type="AlphaFoldDB" id="A0A8J2KJX7"/>
<comment type="caution">
    <text evidence="1">The sequence shown here is derived from an EMBL/GenBank/DDBJ whole genome shotgun (WGS) entry which is preliminary data.</text>
</comment>
<accession>A0A8J2KJX7</accession>
<evidence type="ECO:0000313" key="1">
    <source>
        <dbReference type="EMBL" id="CAG7786489.1"/>
    </source>
</evidence>
<name>A0A8J2KJX7_9HEXA</name>
<gene>
    <name evidence="1" type="ORF">AFUS01_LOCUS25056</name>
</gene>
<protein>
    <submittedName>
        <fullName evidence="1">Uncharacterized protein</fullName>
    </submittedName>
</protein>
<feature type="non-terminal residue" evidence="1">
    <location>
        <position position="1"/>
    </location>
</feature>
<sequence>DTLHRIGSGSVETDVKTLTAIVR</sequence>
<dbReference type="Proteomes" id="UP000708208">
    <property type="component" value="Unassembled WGS sequence"/>
</dbReference>
<keyword evidence="2" id="KW-1185">Reference proteome</keyword>
<reference evidence="1" key="1">
    <citation type="submission" date="2021-06" db="EMBL/GenBank/DDBJ databases">
        <authorList>
            <person name="Hodson N. C."/>
            <person name="Mongue J. A."/>
            <person name="Jaron S. K."/>
        </authorList>
    </citation>
    <scope>NUCLEOTIDE SEQUENCE</scope>
</reference>
<proteinExistence type="predicted"/>
<organism evidence="1 2">
    <name type="scientific">Allacma fusca</name>
    <dbReference type="NCBI Taxonomy" id="39272"/>
    <lineage>
        <taxon>Eukaryota</taxon>
        <taxon>Metazoa</taxon>
        <taxon>Ecdysozoa</taxon>
        <taxon>Arthropoda</taxon>
        <taxon>Hexapoda</taxon>
        <taxon>Collembola</taxon>
        <taxon>Symphypleona</taxon>
        <taxon>Sminthuridae</taxon>
        <taxon>Allacma</taxon>
    </lineage>
</organism>
<evidence type="ECO:0000313" key="2">
    <source>
        <dbReference type="Proteomes" id="UP000708208"/>
    </source>
</evidence>
<feature type="non-terminal residue" evidence="1">
    <location>
        <position position="23"/>
    </location>
</feature>
<dbReference type="EMBL" id="CAJVCH010319230">
    <property type="protein sequence ID" value="CAG7786489.1"/>
    <property type="molecule type" value="Genomic_DNA"/>
</dbReference>